<keyword evidence="1" id="KW-0067">ATP-binding</keyword>
<comment type="subcellular location">
    <subcellularLocation>
        <location evidence="1">Membrane</location>
        <topology evidence="1">Multi-pass membrane protein</topology>
    </subcellularLocation>
</comment>
<dbReference type="Proteomes" id="UP000472273">
    <property type="component" value="Unplaced"/>
</dbReference>
<sequence length="106" mass="12528">RGHFQRLVGGLLRLEEVKGYQRKIWKTCLCHSVSLLTLGLPLVIFHWKPHLEIYAKCTPCPLRQADWVLIRGTISNQIILGNSQYKSFGYKRQSYSHKWEEMRDKE</sequence>
<dbReference type="GO" id="GO:0005524">
    <property type="term" value="F:ATP binding"/>
    <property type="evidence" value="ECO:0007669"/>
    <property type="project" value="UniProtKB-UniRule"/>
</dbReference>
<dbReference type="GeneTree" id="ENSGT00960000189730"/>
<protein>
    <recommendedName>
        <fullName evidence="1">Cation-transporting ATPase</fullName>
        <ecNumber evidence="1">7.2.2.-</ecNumber>
    </recommendedName>
</protein>
<dbReference type="Ensembl" id="ENSPTXT00000009402.1">
    <property type="protein sequence ID" value="ENSPTXP00000009091.1"/>
    <property type="gene ID" value="ENSPTXG00000006537.1"/>
</dbReference>
<dbReference type="Pfam" id="PF12409">
    <property type="entry name" value="P5-ATPase"/>
    <property type="match status" value="1"/>
</dbReference>
<evidence type="ECO:0000256" key="1">
    <source>
        <dbReference type="RuleBase" id="RU362082"/>
    </source>
</evidence>
<reference evidence="3" key="2">
    <citation type="submission" date="2025-09" db="UniProtKB">
        <authorList>
            <consortium name="Ensembl"/>
        </authorList>
    </citation>
    <scope>IDENTIFICATION</scope>
</reference>
<proteinExistence type="inferred from homology"/>
<dbReference type="GO" id="GO:0019829">
    <property type="term" value="F:ATPase-coupled monoatomic cation transmembrane transporter activity"/>
    <property type="evidence" value="ECO:0007669"/>
    <property type="project" value="UniProtKB-UniRule"/>
</dbReference>
<keyword evidence="4" id="KW-1185">Reference proteome</keyword>
<name>A0A670YKI3_PSETE</name>
<keyword evidence="1" id="KW-0460">Magnesium</keyword>
<evidence type="ECO:0000259" key="2">
    <source>
        <dbReference type="Pfam" id="PF12409"/>
    </source>
</evidence>
<dbReference type="GO" id="GO:0046872">
    <property type="term" value="F:metal ion binding"/>
    <property type="evidence" value="ECO:0007669"/>
    <property type="project" value="UniProtKB-UniRule"/>
</dbReference>
<keyword evidence="1" id="KW-0547">Nucleotide-binding</keyword>
<evidence type="ECO:0000313" key="4">
    <source>
        <dbReference type="Proteomes" id="UP000472273"/>
    </source>
</evidence>
<dbReference type="GO" id="GO:0016020">
    <property type="term" value="C:membrane"/>
    <property type="evidence" value="ECO:0007669"/>
    <property type="project" value="UniProtKB-SubCell"/>
</dbReference>
<feature type="domain" description="P5B-type ATPase N-terminal" evidence="2">
    <location>
        <begin position="16"/>
        <end position="96"/>
    </location>
</feature>
<keyword evidence="1" id="KW-0479">Metal-binding</keyword>
<keyword evidence="1" id="KW-1278">Translocase</keyword>
<accession>A0A670YKI3</accession>
<reference evidence="3" key="1">
    <citation type="submission" date="2025-08" db="UniProtKB">
        <authorList>
            <consortium name="Ensembl"/>
        </authorList>
    </citation>
    <scope>IDENTIFICATION</scope>
</reference>
<dbReference type="AlphaFoldDB" id="A0A670YKI3"/>
<comment type="similarity">
    <text evidence="1">Belongs to the cation transport ATPase (P-type) (TC 3.A.3) family. Type V subfamily.</text>
</comment>
<evidence type="ECO:0000313" key="3">
    <source>
        <dbReference type="Ensembl" id="ENSPTXP00000009091.1"/>
    </source>
</evidence>
<comment type="catalytic activity">
    <reaction evidence="1">
        <text>ATP + H2O = ADP + phosphate + H(+)</text>
        <dbReference type="Rhea" id="RHEA:13065"/>
        <dbReference type="ChEBI" id="CHEBI:15377"/>
        <dbReference type="ChEBI" id="CHEBI:15378"/>
        <dbReference type="ChEBI" id="CHEBI:30616"/>
        <dbReference type="ChEBI" id="CHEBI:43474"/>
        <dbReference type="ChEBI" id="CHEBI:456216"/>
    </reaction>
</comment>
<dbReference type="EC" id="7.2.2.-" evidence="1"/>
<organism evidence="3 4">
    <name type="scientific">Pseudonaja textilis</name>
    <name type="common">Eastern brown snake</name>
    <dbReference type="NCBI Taxonomy" id="8673"/>
    <lineage>
        <taxon>Eukaryota</taxon>
        <taxon>Metazoa</taxon>
        <taxon>Chordata</taxon>
        <taxon>Craniata</taxon>
        <taxon>Vertebrata</taxon>
        <taxon>Euteleostomi</taxon>
        <taxon>Lepidosauria</taxon>
        <taxon>Squamata</taxon>
        <taxon>Bifurcata</taxon>
        <taxon>Unidentata</taxon>
        <taxon>Episquamata</taxon>
        <taxon>Toxicofera</taxon>
        <taxon>Serpentes</taxon>
        <taxon>Colubroidea</taxon>
        <taxon>Elapidae</taxon>
        <taxon>Hydrophiinae</taxon>
        <taxon>Pseudonaja</taxon>
    </lineage>
</organism>
<dbReference type="InterPro" id="IPR047819">
    <property type="entry name" value="P5A-ATPase_N"/>
</dbReference>